<sequence>MQVQHFPIDRTYSNQHSWLALAPGGRFADYPIRAGLTPLAVLGHEVVAVELPPVRSIVAARVPCGSVRLAGRPAFPIYSPIAGMITIHNAEAIARPESVAEDSFHTGWLFAVLPTPSSSTNGLLTRRQYLEEIGATV</sequence>
<reference evidence="1 2" key="1">
    <citation type="submission" date="2021-06" db="EMBL/GenBank/DDBJ databases">
        <title>Actinomycetes sequencing.</title>
        <authorList>
            <person name="Shan Q."/>
        </authorList>
    </citation>
    <scope>NUCLEOTIDE SEQUENCE [LARGE SCALE GENOMIC DNA]</scope>
    <source>
        <strain evidence="1 2">NEAU-G5</strain>
    </source>
</reference>
<dbReference type="SUPFAM" id="SSF51230">
    <property type="entry name" value="Single hybrid motif"/>
    <property type="match status" value="1"/>
</dbReference>
<keyword evidence="2" id="KW-1185">Reference proteome</keyword>
<comment type="caution">
    <text evidence="1">The sequence shown here is derived from an EMBL/GenBank/DDBJ whole genome shotgun (WGS) entry which is preliminary data.</text>
</comment>
<organism evidence="1 2">
    <name type="scientific">Nocardia albiluteola</name>
    <dbReference type="NCBI Taxonomy" id="2842303"/>
    <lineage>
        <taxon>Bacteria</taxon>
        <taxon>Bacillati</taxon>
        <taxon>Actinomycetota</taxon>
        <taxon>Actinomycetes</taxon>
        <taxon>Mycobacteriales</taxon>
        <taxon>Nocardiaceae</taxon>
        <taxon>Nocardia</taxon>
    </lineage>
</organism>
<proteinExistence type="predicted"/>
<evidence type="ECO:0000313" key="2">
    <source>
        <dbReference type="Proteomes" id="UP000733379"/>
    </source>
</evidence>
<dbReference type="Proteomes" id="UP000733379">
    <property type="component" value="Unassembled WGS sequence"/>
</dbReference>
<dbReference type="RefSeq" id="WP_215923362.1">
    <property type="nucleotide sequence ID" value="NZ_JAHKNI010000020.1"/>
</dbReference>
<accession>A0ABS6BC03</accession>
<protein>
    <submittedName>
        <fullName evidence="1">Glycine cleavage system protein H</fullName>
    </submittedName>
</protein>
<dbReference type="CDD" id="cd06848">
    <property type="entry name" value="GCS_H"/>
    <property type="match status" value="1"/>
</dbReference>
<dbReference type="Gene3D" id="2.40.50.100">
    <property type="match status" value="1"/>
</dbReference>
<gene>
    <name evidence="1" type="ORF">KO481_37870</name>
</gene>
<dbReference type="Pfam" id="PF01597">
    <property type="entry name" value="GCV_H"/>
    <property type="match status" value="1"/>
</dbReference>
<dbReference type="InterPro" id="IPR033753">
    <property type="entry name" value="GCV_H/Fam206"/>
</dbReference>
<dbReference type="EMBL" id="JAHKNI010000020">
    <property type="protein sequence ID" value="MBU3067276.1"/>
    <property type="molecule type" value="Genomic_DNA"/>
</dbReference>
<dbReference type="InterPro" id="IPR011053">
    <property type="entry name" value="Single_hybrid_motif"/>
</dbReference>
<evidence type="ECO:0000313" key="1">
    <source>
        <dbReference type="EMBL" id="MBU3067276.1"/>
    </source>
</evidence>
<name>A0ABS6BC03_9NOCA</name>